<feature type="region of interest" description="Disordered" evidence="1">
    <location>
        <begin position="130"/>
        <end position="153"/>
    </location>
</feature>
<dbReference type="AlphaFoldDB" id="A0A9W9QUW6"/>
<dbReference type="EMBL" id="JAPZBR010000008">
    <property type="protein sequence ID" value="KAJ5341498.1"/>
    <property type="molecule type" value="Genomic_DNA"/>
</dbReference>
<evidence type="ECO:0000256" key="2">
    <source>
        <dbReference type="SAM" id="SignalP"/>
    </source>
</evidence>
<keyword evidence="4" id="KW-1185">Reference proteome</keyword>
<feature type="chain" id="PRO_5040864732" evidence="2">
    <location>
        <begin position="17"/>
        <end position="175"/>
    </location>
</feature>
<organism evidence="3 4">
    <name type="scientific">Penicillium brevicompactum</name>
    <dbReference type="NCBI Taxonomy" id="5074"/>
    <lineage>
        <taxon>Eukaryota</taxon>
        <taxon>Fungi</taxon>
        <taxon>Dikarya</taxon>
        <taxon>Ascomycota</taxon>
        <taxon>Pezizomycotina</taxon>
        <taxon>Eurotiomycetes</taxon>
        <taxon>Eurotiomycetidae</taxon>
        <taxon>Eurotiales</taxon>
        <taxon>Aspergillaceae</taxon>
        <taxon>Penicillium</taxon>
    </lineage>
</organism>
<evidence type="ECO:0000313" key="3">
    <source>
        <dbReference type="EMBL" id="KAJ5341498.1"/>
    </source>
</evidence>
<dbReference type="Proteomes" id="UP001148299">
    <property type="component" value="Unassembled WGS sequence"/>
</dbReference>
<sequence>MHFSAIAAASALAVLSQVQYAPAPFVAGLGAALGMEAAAITAADGTLATLGGGAIAGGVGHISRRLSRSPFVSKRVDLPPGVSQESFDQCQDQLKGDGVHVTISGSTPDTVHVEGVPPACMNLATVLTGNPTQEGGPVPTPMGSDSLDYSGVSEDDLRQLGQTLQDKGVALPKAN</sequence>
<keyword evidence="2" id="KW-0732">Signal</keyword>
<proteinExistence type="predicted"/>
<evidence type="ECO:0000256" key="1">
    <source>
        <dbReference type="SAM" id="MobiDB-lite"/>
    </source>
</evidence>
<evidence type="ECO:0000313" key="4">
    <source>
        <dbReference type="Proteomes" id="UP001148299"/>
    </source>
</evidence>
<protein>
    <submittedName>
        <fullName evidence="3">Uncharacterized protein</fullName>
    </submittedName>
</protein>
<comment type="caution">
    <text evidence="3">The sequence shown here is derived from an EMBL/GenBank/DDBJ whole genome shotgun (WGS) entry which is preliminary data.</text>
</comment>
<accession>A0A9W9QUW6</accession>
<name>A0A9W9QUW6_PENBR</name>
<reference evidence="3" key="1">
    <citation type="submission" date="2022-12" db="EMBL/GenBank/DDBJ databases">
        <authorList>
            <person name="Petersen C."/>
        </authorList>
    </citation>
    <scope>NUCLEOTIDE SEQUENCE</scope>
    <source>
        <strain evidence="3">IBT 35675</strain>
    </source>
</reference>
<feature type="signal peptide" evidence="2">
    <location>
        <begin position="1"/>
        <end position="16"/>
    </location>
</feature>
<reference evidence="3" key="2">
    <citation type="journal article" date="2023" name="IMA Fungus">
        <title>Comparative genomic study of the Penicillium genus elucidates a diverse pangenome and 15 lateral gene transfer events.</title>
        <authorList>
            <person name="Petersen C."/>
            <person name="Sorensen T."/>
            <person name="Nielsen M.R."/>
            <person name="Sondergaard T.E."/>
            <person name="Sorensen J.L."/>
            <person name="Fitzpatrick D.A."/>
            <person name="Frisvad J.C."/>
            <person name="Nielsen K.L."/>
        </authorList>
    </citation>
    <scope>NUCLEOTIDE SEQUENCE</scope>
    <source>
        <strain evidence="3">IBT 35675</strain>
    </source>
</reference>
<gene>
    <name evidence="3" type="ORF">N7541_010622</name>
</gene>